<evidence type="ECO:0000313" key="4">
    <source>
        <dbReference type="Proteomes" id="UP000280586"/>
    </source>
</evidence>
<evidence type="ECO:0000313" key="2">
    <source>
        <dbReference type="EMBL" id="AYE35773.1"/>
    </source>
</evidence>
<dbReference type="GeneID" id="303562144"/>
<dbReference type="KEGG" id="csep:CP523_15750"/>
<organism evidence="2 4">
    <name type="scientific">Clostridium septicum</name>
    <dbReference type="NCBI Taxonomy" id="1504"/>
    <lineage>
        <taxon>Bacteria</taxon>
        <taxon>Bacillati</taxon>
        <taxon>Bacillota</taxon>
        <taxon>Clostridia</taxon>
        <taxon>Eubacteriales</taxon>
        <taxon>Clostridiaceae</taxon>
        <taxon>Clostridium</taxon>
    </lineage>
</organism>
<dbReference type="EMBL" id="CP023671">
    <property type="protein sequence ID" value="AYE35773.1"/>
    <property type="molecule type" value="Genomic_DNA"/>
</dbReference>
<dbReference type="InterPro" id="IPR011437">
    <property type="entry name" value="DUF1540"/>
</dbReference>
<protein>
    <submittedName>
        <fullName evidence="2">DUF1540 domain-containing protein</fullName>
    </submittedName>
</protein>
<feature type="domain" description="DUF1540" evidence="1">
    <location>
        <begin position="5"/>
        <end position="42"/>
    </location>
</feature>
<evidence type="ECO:0000313" key="5">
    <source>
        <dbReference type="Proteomes" id="UP001055437"/>
    </source>
</evidence>
<reference evidence="3" key="2">
    <citation type="submission" date="2022-06" db="EMBL/GenBank/DDBJ databases">
        <authorList>
            <person name="Holder M.E."/>
            <person name="Ajami N.J."/>
            <person name="Petrosino J.F."/>
        </authorList>
    </citation>
    <scope>NUCLEOTIDE SEQUENCE</scope>
    <source>
        <strain evidence="3">RMA 8861</strain>
    </source>
</reference>
<dbReference type="OrthoDB" id="1754178at2"/>
<sequence length="123" mass="14349">MNKLSCNVRKCNHNLFGICDMHTIRVLSCSNEKYHGSKCFSFEKFKLSKRVKMIGKIDFYRDMLNDIDSSNSKIELPHIYYELINCKYNESSICKSKTVMIEGFKAKECEGIKCKTFLINSHI</sequence>
<proteinExistence type="predicted"/>
<gene>
    <name evidence="2" type="ORF">CP523_15750</name>
    <name evidence="3" type="ORF">NH397_08240</name>
</gene>
<feature type="domain" description="DUF1540" evidence="1">
    <location>
        <begin position="85"/>
        <end position="117"/>
    </location>
</feature>
<evidence type="ECO:0000313" key="3">
    <source>
        <dbReference type="EMBL" id="USS02390.1"/>
    </source>
</evidence>
<dbReference type="Pfam" id="PF07561">
    <property type="entry name" value="DUF1540"/>
    <property type="match status" value="2"/>
</dbReference>
<dbReference type="Proteomes" id="UP000280586">
    <property type="component" value="Chromosome"/>
</dbReference>
<evidence type="ECO:0000259" key="1">
    <source>
        <dbReference type="Pfam" id="PF07561"/>
    </source>
</evidence>
<reference evidence="2 4" key="1">
    <citation type="submission" date="2017-09" db="EMBL/GenBank/DDBJ databases">
        <authorList>
            <person name="Thomas P."/>
            <person name="Seyboldt C."/>
        </authorList>
    </citation>
    <scope>NUCLEOTIDE SEQUENCE [LARGE SCALE GENOMIC DNA]</scope>
    <source>
        <strain evidence="2 4">DSM 7534</strain>
    </source>
</reference>
<dbReference type="AlphaFoldDB" id="A0A9N7JN37"/>
<keyword evidence="5" id="KW-1185">Reference proteome</keyword>
<dbReference type="EMBL" id="CP099799">
    <property type="protein sequence ID" value="USS02390.1"/>
    <property type="molecule type" value="Genomic_DNA"/>
</dbReference>
<accession>A0A9N7JN37</accession>
<dbReference type="RefSeq" id="WP_066678915.1">
    <property type="nucleotide sequence ID" value="NZ_CABMIZ010000056.1"/>
</dbReference>
<dbReference type="Proteomes" id="UP001055437">
    <property type="component" value="Chromosome"/>
</dbReference>
<name>A0A9N7JN37_CLOSE</name>